<evidence type="ECO:0000256" key="2">
    <source>
        <dbReference type="SAM" id="Phobius"/>
    </source>
</evidence>
<gene>
    <name evidence="3" type="ORF">HLI28_11340</name>
</gene>
<dbReference type="AlphaFoldDB" id="A0A849K6R0"/>
<dbReference type="RefSeq" id="WP_171247670.1">
    <property type="nucleotide sequence ID" value="NZ_JABFAJ010000020.1"/>
</dbReference>
<dbReference type="GO" id="GO:0016740">
    <property type="term" value="F:transferase activity"/>
    <property type="evidence" value="ECO:0007669"/>
    <property type="project" value="UniProtKB-KW"/>
</dbReference>
<feature type="transmembrane region" description="Helical" evidence="2">
    <location>
        <begin position="704"/>
        <end position="723"/>
    </location>
</feature>
<evidence type="ECO:0000313" key="3">
    <source>
        <dbReference type="EMBL" id="NNU28130.1"/>
    </source>
</evidence>
<feature type="transmembrane region" description="Helical" evidence="2">
    <location>
        <begin position="296"/>
        <end position="315"/>
    </location>
</feature>
<protein>
    <submittedName>
        <fullName evidence="3">Glycosyltransferase</fullName>
    </submittedName>
</protein>
<sequence>MTAPHLTRTPDGAARDDVAPGSVTGVPARQSVTVAAVVVTRGRTPFLPATLDAVAAQVREPQDVVVVDVDAAPSTGQHPDLRLGDRQYVGASGSRTLGEAVDRALTALGLESTTWLWILHDDSAPAPDALAALLRAVEHSSAVAVAGCKQRRWPLDDDGHPLPPDPDRPGVLVEVGYTVSPLGRRMTGIDDSEIDQGQHDAREDVLAVGLAGALVRRTVWTDLGGTDPELGRFGDSLDLCRRARLAGHRVVVVPDAVVHHAQASLRGLRGSRGHRHRGRRSASAYARRRSQLYTRLVGVPLPVLPLAMVAMIVWAPVAAAYRLALTRPGQARDELLAPVATVLRLVPLTRGRRRAARTRRMPRRVLRPLQAGWRDVVARRRDARLTRAEAHRTRRAVTDLERAELTALARRRRTGLSVVLVSTALLALAAFGSWQGVLADGGRVVGGALLPAPAALGEVADAATSGWVQDGLGTGAPADPWLGVLVILTALVGGAAQTAVNALVLAALPLAALGAWCGSGAVSRSVWARVAAALVWTAWPGFLESLTTGRLGAVLAHLALPWLLLAVLRALGRQARDDVGPPAAPRGSLGAAAAAGLLLGVVVAGAPALAAVALLTGVVGLVVARTHWRRVLVVLLPAVVLALPFWWHAVATWTTGGWRPLLASVGTPTPAGAVDGLTLLLGHPTPPQPWAAGLDLPWQPFQEAGPWVLGTGLLALAAAGLLLGRHRRAAVLAVGVAVLGLLLALVASGTVVAADDAGGAVHGWAAPGLSVVLLGLGVAALTAVPEPGTRRPVRLLTGTLAVVALLVPVLGLGAWWYDDARGAAVGELRAAAAGVVPAVGQELQAAPRSARVLQVDRVDGVVEYTLLRRDGSSMLDSSVVVRAREAGLVPGRERPDVAALDTLTAQVAAGRSPELADRLSALGVGAVQVPPDGDPELVTTLDLVPGLSRVTESSVLLWRVDPAGPRPAWATVLRTAPEDGRASAPVRTLDSDGRTVDDVVGTGDPDRVLVLAESAGAGWRADVDGRRLPATEVDGRQAFVLGADAGEVHVGYAAPSRPPWFALCGLVLVVYVLLALPLSRRRNR</sequence>
<dbReference type="Proteomes" id="UP000557204">
    <property type="component" value="Unassembled WGS sequence"/>
</dbReference>
<reference evidence="3 4" key="1">
    <citation type="submission" date="2020-05" db="EMBL/GenBank/DDBJ databases">
        <title>Genome sequence of Isoptericola sp. JC619 isolated from Chilika lagoon, India.</title>
        <authorList>
            <person name="Kumar D."/>
            <person name="Appam K."/>
            <person name="Gandham S."/>
            <person name="Uppada J."/>
            <person name="Sasikala C."/>
            <person name="Venkata Ramana C."/>
        </authorList>
    </citation>
    <scope>NUCLEOTIDE SEQUENCE [LARGE SCALE GENOMIC DNA]</scope>
    <source>
        <strain evidence="3 4">JC619</strain>
    </source>
</reference>
<feature type="transmembrane region" description="Helical" evidence="2">
    <location>
        <begin position="526"/>
        <end position="543"/>
    </location>
</feature>
<feature type="transmembrane region" description="Helical" evidence="2">
    <location>
        <begin position="608"/>
        <end position="624"/>
    </location>
</feature>
<feature type="transmembrane region" description="Helical" evidence="2">
    <location>
        <begin position="730"/>
        <end position="752"/>
    </location>
</feature>
<feature type="transmembrane region" description="Helical" evidence="2">
    <location>
        <begin position="415"/>
        <end position="434"/>
    </location>
</feature>
<dbReference type="EMBL" id="JABFAJ010000020">
    <property type="protein sequence ID" value="NNU28130.1"/>
    <property type="molecule type" value="Genomic_DNA"/>
</dbReference>
<proteinExistence type="predicted"/>
<dbReference type="InterPro" id="IPR050834">
    <property type="entry name" value="Glycosyltransf_2"/>
</dbReference>
<dbReference type="PANTHER" id="PTHR43685:SF3">
    <property type="entry name" value="SLR2126 PROTEIN"/>
    <property type="match status" value="1"/>
</dbReference>
<dbReference type="Gene3D" id="3.90.550.10">
    <property type="entry name" value="Spore Coat Polysaccharide Biosynthesis Protein SpsA, Chain A"/>
    <property type="match status" value="1"/>
</dbReference>
<dbReference type="InterPro" id="IPR029044">
    <property type="entry name" value="Nucleotide-diphossugar_trans"/>
</dbReference>
<feature type="transmembrane region" description="Helical" evidence="2">
    <location>
        <begin position="1060"/>
        <end position="1078"/>
    </location>
</feature>
<feature type="transmembrane region" description="Helical" evidence="2">
    <location>
        <begin position="631"/>
        <end position="649"/>
    </location>
</feature>
<dbReference type="PANTHER" id="PTHR43685">
    <property type="entry name" value="GLYCOSYLTRANSFERASE"/>
    <property type="match status" value="1"/>
</dbReference>
<keyword evidence="3" id="KW-0808">Transferase</keyword>
<organism evidence="3 4">
    <name type="scientific">Isoptericola sediminis</name>
    <dbReference type="NCBI Taxonomy" id="2733572"/>
    <lineage>
        <taxon>Bacteria</taxon>
        <taxon>Bacillati</taxon>
        <taxon>Actinomycetota</taxon>
        <taxon>Actinomycetes</taxon>
        <taxon>Micrococcales</taxon>
        <taxon>Promicromonosporaceae</taxon>
        <taxon>Isoptericola</taxon>
    </lineage>
</organism>
<keyword evidence="4" id="KW-1185">Reference proteome</keyword>
<accession>A0A849K6R0</accession>
<feature type="region of interest" description="Disordered" evidence="1">
    <location>
        <begin position="1"/>
        <end position="22"/>
    </location>
</feature>
<keyword evidence="2" id="KW-1133">Transmembrane helix</keyword>
<feature type="transmembrane region" description="Helical" evidence="2">
    <location>
        <begin position="549"/>
        <end position="571"/>
    </location>
</feature>
<feature type="transmembrane region" description="Helical" evidence="2">
    <location>
        <begin position="795"/>
        <end position="817"/>
    </location>
</feature>
<feature type="transmembrane region" description="Helical" evidence="2">
    <location>
        <begin position="481"/>
        <end position="514"/>
    </location>
</feature>
<evidence type="ECO:0000313" key="4">
    <source>
        <dbReference type="Proteomes" id="UP000557204"/>
    </source>
</evidence>
<name>A0A849K6R0_9MICO</name>
<keyword evidence="2" id="KW-0472">Membrane</keyword>
<comment type="caution">
    <text evidence="3">The sequence shown here is derived from an EMBL/GenBank/DDBJ whole genome shotgun (WGS) entry which is preliminary data.</text>
</comment>
<evidence type="ECO:0000256" key="1">
    <source>
        <dbReference type="SAM" id="MobiDB-lite"/>
    </source>
</evidence>
<feature type="transmembrane region" description="Helical" evidence="2">
    <location>
        <begin position="764"/>
        <end position="783"/>
    </location>
</feature>
<dbReference type="SUPFAM" id="SSF53448">
    <property type="entry name" value="Nucleotide-diphospho-sugar transferases"/>
    <property type="match status" value="1"/>
</dbReference>
<keyword evidence="2" id="KW-0812">Transmembrane</keyword>
<dbReference type="Pfam" id="PF13641">
    <property type="entry name" value="Glyco_tranf_2_3"/>
    <property type="match status" value="1"/>
</dbReference>